<evidence type="ECO:0000256" key="5">
    <source>
        <dbReference type="PIRSR" id="PIRSR623088-2"/>
    </source>
</evidence>
<dbReference type="EC" id="3.1.4.-" evidence="7"/>
<feature type="binding site" evidence="6">
    <location>
        <position position="902"/>
    </location>
    <ligand>
        <name>Zn(2+)</name>
        <dbReference type="ChEBI" id="CHEBI:29105"/>
        <label>1</label>
    </ligand>
</feature>
<feature type="compositionally biased region" description="Low complexity" evidence="8">
    <location>
        <begin position="1202"/>
        <end position="1213"/>
    </location>
</feature>
<dbReference type="EMBL" id="CH902624">
    <property type="protein sequence ID" value="KPU74343.1"/>
    <property type="molecule type" value="Genomic_DNA"/>
</dbReference>
<dbReference type="PRINTS" id="PR00387">
    <property type="entry name" value="PDIESTERASE1"/>
</dbReference>
<feature type="binding site" evidence="6">
    <location>
        <position position="903"/>
    </location>
    <ligand>
        <name>Zn(2+)</name>
        <dbReference type="ChEBI" id="CHEBI:29105"/>
        <label>2</label>
    </ligand>
</feature>
<keyword evidence="1" id="KW-0140">cGMP</keyword>
<feature type="region of interest" description="Disordered" evidence="8">
    <location>
        <begin position="1109"/>
        <end position="1139"/>
    </location>
</feature>
<dbReference type="SMART" id="SM00471">
    <property type="entry name" value="HDc"/>
    <property type="match status" value="1"/>
</dbReference>
<feature type="domain" description="PDEase" evidence="9">
    <location>
        <begin position="785"/>
        <end position="1175"/>
    </location>
</feature>
<dbReference type="InterPro" id="IPR023174">
    <property type="entry name" value="PDEase_CS"/>
</dbReference>
<dbReference type="FunCoup" id="A0A0P9A7I9">
    <property type="interactions" value="161"/>
</dbReference>
<protein>
    <recommendedName>
        <fullName evidence="7">Phosphodiesterase</fullName>
        <ecNumber evidence="7">3.1.4.-</ecNumber>
    </recommendedName>
</protein>
<evidence type="ECO:0000256" key="1">
    <source>
        <dbReference type="ARBA" id="ARBA00022535"/>
    </source>
</evidence>
<evidence type="ECO:0000256" key="4">
    <source>
        <dbReference type="PIRSR" id="PIRSR623088-1"/>
    </source>
</evidence>
<feature type="region of interest" description="Disordered" evidence="8">
    <location>
        <begin position="503"/>
        <end position="700"/>
    </location>
</feature>
<dbReference type="InterPro" id="IPR013706">
    <property type="entry name" value="PDE1_N"/>
</dbReference>
<dbReference type="InterPro" id="IPR002073">
    <property type="entry name" value="PDEase_catalytic_dom"/>
</dbReference>
<evidence type="ECO:0000256" key="6">
    <source>
        <dbReference type="PIRSR" id="PIRSR623088-3"/>
    </source>
</evidence>
<dbReference type="Pfam" id="PF00233">
    <property type="entry name" value="PDEase_I"/>
    <property type="match status" value="1"/>
</dbReference>
<dbReference type="GO" id="GO:0007165">
    <property type="term" value="P:signal transduction"/>
    <property type="evidence" value="ECO:0007669"/>
    <property type="project" value="InterPro"/>
</dbReference>
<feature type="compositionally biased region" description="Low complexity" evidence="8">
    <location>
        <begin position="619"/>
        <end position="632"/>
    </location>
</feature>
<dbReference type="STRING" id="7217.A0A0P9A7I9"/>
<feature type="compositionally biased region" description="Low complexity" evidence="8">
    <location>
        <begin position="658"/>
        <end position="687"/>
    </location>
</feature>
<dbReference type="InterPro" id="IPR003607">
    <property type="entry name" value="HD/PDEase_dom"/>
</dbReference>
<reference evidence="10 11" key="1">
    <citation type="journal article" date="2007" name="Nature">
        <title>Evolution of genes and genomes on the Drosophila phylogeny.</title>
        <authorList>
            <consortium name="Drosophila 12 Genomes Consortium"/>
            <person name="Clark A.G."/>
            <person name="Eisen M.B."/>
            <person name="Smith D.R."/>
            <person name="Bergman C.M."/>
            <person name="Oliver B."/>
            <person name="Markow T.A."/>
            <person name="Kaufman T.C."/>
            <person name="Kellis M."/>
            <person name="Gelbart W."/>
            <person name="Iyer V.N."/>
            <person name="Pollard D.A."/>
            <person name="Sackton T.B."/>
            <person name="Larracuente A.M."/>
            <person name="Singh N.D."/>
            <person name="Abad J.P."/>
            <person name="Abt D.N."/>
            <person name="Adryan B."/>
            <person name="Aguade M."/>
            <person name="Akashi H."/>
            <person name="Anderson W.W."/>
            <person name="Aquadro C.F."/>
            <person name="Ardell D.H."/>
            <person name="Arguello R."/>
            <person name="Artieri C.G."/>
            <person name="Barbash D.A."/>
            <person name="Barker D."/>
            <person name="Barsanti P."/>
            <person name="Batterham P."/>
            <person name="Batzoglou S."/>
            <person name="Begun D."/>
            <person name="Bhutkar A."/>
            <person name="Blanco E."/>
            <person name="Bosak S.A."/>
            <person name="Bradley R.K."/>
            <person name="Brand A.D."/>
            <person name="Brent M.R."/>
            <person name="Brooks A.N."/>
            <person name="Brown R.H."/>
            <person name="Butlin R.K."/>
            <person name="Caggese C."/>
            <person name="Calvi B.R."/>
            <person name="Bernardo de Carvalho A."/>
            <person name="Caspi A."/>
            <person name="Castrezana S."/>
            <person name="Celniker S.E."/>
            <person name="Chang J.L."/>
            <person name="Chapple C."/>
            <person name="Chatterji S."/>
            <person name="Chinwalla A."/>
            <person name="Civetta A."/>
            <person name="Clifton S.W."/>
            <person name="Comeron J.M."/>
            <person name="Costello J.C."/>
            <person name="Coyne J.A."/>
            <person name="Daub J."/>
            <person name="David R.G."/>
            <person name="Delcher A.L."/>
            <person name="Delehaunty K."/>
            <person name="Do C.B."/>
            <person name="Ebling H."/>
            <person name="Edwards K."/>
            <person name="Eickbush T."/>
            <person name="Evans J.D."/>
            <person name="Filipski A."/>
            <person name="Findeiss S."/>
            <person name="Freyhult E."/>
            <person name="Fulton L."/>
            <person name="Fulton R."/>
            <person name="Garcia A.C."/>
            <person name="Gardiner A."/>
            <person name="Garfield D.A."/>
            <person name="Garvin B.E."/>
            <person name="Gibson G."/>
            <person name="Gilbert D."/>
            <person name="Gnerre S."/>
            <person name="Godfrey J."/>
            <person name="Good R."/>
            <person name="Gotea V."/>
            <person name="Gravely B."/>
            <person name="Greenberg A.J."/>
            <person name="Griffiths-Jones S."/>
            <person name="Gross S."/>
            <person name="Guigo R."/>
            <person name="Gustafson E.A."/>
            <person name="Haerty W."/>
            <person name="Hahn M.W."/>
            <person name="Halligan D.L."/>
            <person name="Halpern A.L."/>
            <person name="Halter G.M."/>
            <person name="Han M.V."/>
            <person name="Heger A."/>
            <person name="Hillier L."/>
            <person name="Hinrichs A.S."/>
            <person name="Holmes I."/>
            <person name="Hoskins R.A."/>
            <person name="Hubisz M.J."/>
            <person name="Hultmark D."/>
            <person name="Huntley M.A."/>
            <person name="Jaffe D.B."/>
            <person name="Jagadeeshan S."/>
            <person name="Jeck W.R."/>
            <person name="Johnson J."/>
            <person name="Jones C.D."/>
            <person name="Jordan W.C."/>
            <person name="Karpen G.H."/>
            <person name="Kataoka E."/>
            <person name="Keightley P.D."/>
            <person name="Kheradpour P."/>
            <person name="Kirkness E.F."/>
            <person name="Koerich L.B."/>
            <person name="Kristiansen K."/>
            <person name="Kudrna D."/>
            <person name="Kulathinal R.J."/>
            <person name="Kumar S."/>
            <person name="Kwok R."/>
            <person name="Lander E."/>
            <person name="Langley C.H."/>
            <person name="Lapoint R."/>
            <person name="Lazzaro B.P."/>
            <person name="Lee S.J."/>
            <person name="Levesque L."/>
            <person name="Li R."/>
            <person name="Lin C.F."/>
            <person name="Lin M.F."/>
            <person name="Lindblad-Toh K."/>
            <person name="Llopart A."/>
            <person name="Long M."/>
            <person name="Low L."/>
            <person name="Lozovsky E."/>
            <person name="Lu J."/>
            <person name="Luo M."/>
            <person name="Machado C.A."/>
            <person name="Makalowski W."/>
            <person name="Marzo M."/>
            <person name="Matsuda M."/>
            <person name="Matzkin L."/>
            <person name="McAllister B."/>
            <person name="McBride C.S."/>
            <person name="McKernan B."/>
            <person name="McKernan K."/>
            <person name="Mendez-Lago M."/>
            <person name="Minx P."/>
            <person name="Mollenhauer M.U."/>
            <person name="Montooth K."/>
            <person name="Mount S.M."/>
            <person name="Mu X."/>
            <person name="Myers E."/>
            <person name="Negre B."/>
            <person name="Newfeld S."/>
            <person name="Nielsen R."/>
            <person name="Noor M.A."/>
            <person name="O'Grady P."/>
            <person name="Pachter L."/>
            <person name="Papaceit M."/>
            <person name="Parisi M.J."/>
            <person name="Parisi M."/>
            <person name="Parts L."/>
            <person name="Pedersen J.S."/>
            <person name="Pesole G."/>
            <person name="Phillippy A.M."/>
            <person name="Ponting C.P."/>
            <person name="Pop M."/>
            <person name="Porcelli D."/>
            <person name="Powell J.R."/>
            <person name="Prohaska S."/>
            <person name="Pruitt K."/>
            <person name="Puig M."/>
            <person name="Quesneville H."/>
            <person name="Ram K.R."/>
            <person name="Rand D."/>
            <person name="Rasmussen M.D."/>
            <person name="Reed L.K."/>
            <person name="Reenan R."/>
            <person name="Reily A."/>
            <person name="Remington K.A."/>
            <person name="Rieger T.T."/>
            <person name="Ritchie M.G."/>
            <person name="Robin C."/>
            <person name="Rogers Y.H."/>
            <person name="Rohde C."/>
            <person name="Rozas J."/>
            <person name="Rubenfield M.J."/>
            <person name="Ruiz A."/>
            <person name="Russo S."/>
            <person name="Salzberg S.L."/>
            <person name="Sanchez-Gracia A."/>
            <person name="Saranga D.J."/>
            <person name="Sato H."/>
            <person name="Schaeffer S.W."/>
            <person name="Schatz M.C."/>
            <person name="Schlenke T."/>
            <person name="Schwartz R."/>
            <person name="Segarra C."/>
            <person name="Singh R.S."/>
            <person name="Sirot L."/>
            <person name="Sirota M."/>
            <person name="Sisneros N.B."/>
            <person name="Smith C.D."/>
            <person name="Smith T.F."/>
            <person name="Spieth J."/>
            <person name="Stage D.E."/>
            <person name="Stark A."/>
            <person name="Stephan W."/>
            <person name="Strausberg R.L."/>
            <person name="Strempel S."/>
            <person name="Sturgill D."/>
            <person name="Sutton G."/>
            <person name="Sutton G.G."/>
            <person name="Tao W."/>
            <person name="Teichmann S."/>
            <person name="Tobari Y.N."/>
            <person name="Tomimura Y."/>
            <person name="Tsolas J.M."/>
            <person name="Valente V.L."/>
            <person name="Venter E."/>
            <person name="Venter J.C."/>
            <person name="Vicario S."/>
            <person name="Vieira F.G."/>
            <person name="Vilella A.J."/>
            <person name="Villasante A."/>
            <person name="Walenz B."/>
            <person name="Wang J."/>
            <person name="Wasserman M."/>
            <person name="Watts T."/>
            <person name="Wilson D."/>
            <person name="Wilson R.K."/>
            <person name="Wing R.A."/>
            <person name="Wolfner M.F."/>
            <person name="Wong A."/>
            <person name="Wong G.K."/>
            <person name="Wu C.I."/>
            <person name="Wu G."/>
            <person name="Yamamoto D."/>
            <person name="Yang H.P."/>
            <person name="Yang S.P."/>
            <person name="Yorke J.A."/>
            <person name="Yoshida K."/>
            <person name="Zdobnov E."/>
            <person name="Zhang P."/>
            <person name="Zhang Y."/>
            <person name="Zimin A.V."/>
            <person name="Baldwin J."/>
            <person name="Abdouelleil A."/>
            <person name="Abdulkadir J."/>
            <person name="Abebe A."/>
            <person name="Abera B."/>
            <person name="Abreu J."/>
            <person name="Acer S.C."/>
            <person name="Aftuck L."/>
            <person name="Alexander A."/>
            <person name="An P."/>
            <person name="Anderson E."/>
            <person name="Anderson S."/>
            <person name="Arachi H."/>
            <person name="Azer M."/>
            <person name="Bachantsang P."/>
            <person name="Barry A."/>
            <person name="Bayul T."/>
            <person name="Berlin A."/>
            <person name="Bessette D."/>
            <person name="Bloom T."/>
            <person name="Blye J."/>
            <person name="Boguslavskiy L."/>
            <person name="Bonnet C."/>
            <person name="Boukhgalter B."/>
            <person name="Bourzgui I."/>
            <person name="Brown A."/>
            <person name="Cahill P."/>
            <person name="Channer S."/>
            <person name="Cheshatsang Y."/>
            <person name="Chuda L."/>
            <person name="Citroen M."/>
            <person name="Collymore A."/>
            <person name="Cooke P."/>
            <person name="Costello M."/>
            <person name="D'Aco K."/>
            <person name="Daza R."/>
            <person name="De Haan G."/>
            <person name="DeGray S."/>
            <person name="DeMaso C."/>
            <person name="Dhargay N."/>
            <person name="Dooley K."/>
            <person name="Dooley E."/>
            <person name="Doricent M."/>
            <person name="Dorje P."/>
            <person name="Dorjee K."/>
            <person name="Dupes A."/>
            <person name="Elong R."/>
            <person name="Falk J."/>
            <person name="Farina A."/>
            <person name="Faro S."/>
            <person name="Ferguson D."/>
            <person name="Fisher S."/>
            <person name="Foley C.D."/>
            <person name="Franke A."/>
            <person name="Friedrich D."/>
            <person name="Gadbois L."/>
            <person name="Gearin G."/>
            <person name="Gearin C.R."/>
            <person name="Giannoukos G."/>
            <person name="Goode T."/>
            <person name="Graham J."/>
            <person name="Grandbois E."/>
            <person name="Grewal S."/>
            <person name="Gyaltsen K."/>
            <person name="Hafez N."/>
            <person name="Hagos B."/>
            <person name="Hall J."/>
            <person name="Henson C."/>
            <person name="Hollinger A."/>
            <person name="Honan T."/>
            <person name="Huard M.D."/>
            <person name="Hughes L."/>
            <person name="Hurhula B."/>
            <person name="Husby M.E."/>
            <person name="Kamat A."/>
            <person name="Kanga B."/>
            <person name="Kashin S."/>
            <person name="Khazanovich D."/>
            <person name="Kisner P."/>
            <person name="Lance K."/>
            <person name="Lara M."/>
            <person name="Lee W."/>
            <person name="Lennon N."/>
            <person name="Letendre F."/>
            <person name="LeVine R."/>
            <person name="Lipovsky A."/>
            <person name="Liu X."/>
            <person name="Liu J."/>
            <person name="Liu S."/>
            <person name="Lokyitsang T."/>
            <person name="Lokyitsang Y."/>
            <person name="Lubonja R."/>
            <person name="Lui A."/>
            <person name="MacDonald P."/>
            <person name="Magnisalis V."/>
            <person name="Maru K."/>
            <person name="Matthews C."/>
            <person name="McCusker W."/>
            <person name="McDonough S."/>
            <person name="Mehta T."/>
            <person name="Meldrim J."/>
            <person name="Meneus L."/>
            <person name="Mihai O."/>
            <person name="Mihalev A."/>
            <person name="Mihova T."/>
            <person name="Mittelman R."/>
            <person name="Mlenga V."/>
            <person name="Montmayeur A."/>
            <person name="Mulrain L."/>
            <person name="Navidi A."/>
            <person name="Naylor J."/>
            <person name="Negash T."/>
            <person name="Nguyen T."/>
            <person name="Nguyen N."/>
            <person name="Nicol R."/>
            <person name="Norbu C."/>
            <person name="Norbu N."/>
            <person name="Novod N."/>
            <person name="O'Neill B."/>
            <person name="Osman S."/>
            <person name="Markiewicz E."/>
            <person name="Oyono O.L."/>
            <person name="Patti C."/>
            <person name="Phunkhang P."/>
            <person name="Pierre F."/>
            <person name="Priest M."/>
            <person name="Raghuraman S."/>
            <person name="Rege F."/>
            <person name="Reyes R."/>
            <person name="Rise C."/>
            <person name="Rogov P."/>
            <person name="Ross K."/>
            <person name="Ryan E."/>
            <person name="Settipalli S."/>
            <person name="Shea T."/>
            <person name="Sherpa N."/>
            <person name="Shi L."/>
            <person name="Shih D."/>
            <person name="Sparrow T."/>
            <person name="Spaulding J."/>
            <person name="Stalker J."/>
            <person name="Stange-Thomann N."/>
            <person name="Stavropoulos S."/>
            <person name="Stone C."/>
            <person name="Strader C."/>
            <person name="Tesfaye S."/>
            <person name="Thomson T."/>
            <person name="Thoulutsang Y."/>
            <person name="Thoulutsang D."/>
            <person name="Topham K."/>
            <person name="Topping I."/>
            <person name="Tsamla T."/>
            <person name="Vassiliev H."/>
            <person name="Vo A."/>
            <person name="Wangchuk T."/>
            <person name="Wangdi T."/>
            <person name="Weiand M."/>
            <person name="Wilkinson J."/>
            <person name="Wilson A."/>
            <person name="Yadav S."/>
            <person name="Young G."/>
            <person name="Yu Q."/>
            <person name="Zembek L."/>
            <person name="Zhong D."/>
            <person name="Zimmer A."/>
            <person name="Zwirko Z."/>
            <person name="Jaffe D.B."/>
            <person name="Alvarez P."/>
            <person name="Brockman W."/>
            <person name="Butler J."/>
            <person name="Chin C."/>
            <person name="Gnerre S."/>
            <person name="Grabherr M."/>
            <person name="Kleber M."/>
            <person name="Mauceli E."/>
            <person name="MacCallum I."/>
        </authorList>
    </citation>
    <scope>NUCLEOTIDE SEQUENCE [LARGE SCALE GENOMIC DNA]</scope>
    <source>
        <strain evidence="11">Tucson 14024-0371.13</strain>
    </source>
</reference>
<feature type="binding site" evidence="6">
    <location>
        <position position="903"/>
    </location>
    <ligand>
        <name>Zn(2+)</name>
        <dbReference type="ChEBI" id="CHEBI:29105"/>
        <label>1</label>
    </ligand>
</feature>
<feature type="binding site" evidence="6">
    <location>
        <position position="1010"/>
    </location>
    <ligand>
        <name>Zn(2+)</name>
        <dbReference type="ChEBI" id="CHEBI:29105"/>
        <label>1</label>
    </ligand>
</feature>
<evidence type="ECO:0000259" key="9">
    <source>
        <dbReference type="PROSITE" id="PS51845"/>
    </source>
</evidence>
<feature type="compositionally biased region" description="Gly residues" evidence="8">
    <location>
        <begin position="187"/>
        <end position="198"/>
    </location>
</feature>
<dbReference type="FunFam" id="1.10.1300.10:FF:000013">
    <property type="entry name" value="Phosphodiesterase"/>
    <property type="match status" value="1"/>
</dbReference>
<feature type="compositionally biased region" description="Low complexity" evidence="8">
    <location>
        <begin position="1221"/>
        <end position="1235"/>
    </location>
</feature>
<feature type="compositionally biased region" description="Low complexity" evidence="8">
    <location>
        <begin position="44"/>
        <end position="55"/>
    </location>
</feature>
<dbReference type="InParanoid" id="A0A0P9A7I9"/>
<feature type="binding site" evidence="5">
    <location>
        <begin position="862"/>
        <end position="866"/>
    </location>
    <ligand>
        <name>AMP</name>
        <dbReference type="ChEBI" id="CHEBI:456215"/>
    </ligand>
</feature>
<feature type="compositionally biased region" description="Basic and acidic residues" evidence="8">
    <location>
        <begin position="640"/>
        <end position="655"/>
    </location>
</feature>
<dbReference type="InterPro" id="IPR036971">
    <property type="entry name" value="PDEase_catalytic_dom_sf"/>
</dbReference>
<feature type="compositionally biased region" description="Polar residues" evidence="8">
    <location>
        <begin position="241"/>
        <end position="259"/>
    </location>
</feature>
<sequence>MGDTLDETPPTRRDKPQTLKIGQDEEEKRRGTTPTPTTAPVPSPASSIAIPASRSPRNRLRHADRDQKRDHSSEGLVSSEIRREEFVGLEPQPRRESLNNCEAGSPGAFSSSFGKMGRLPGSRYPSGAAGTGSGGGGIGVSVLGTGGLGGTTTRKCVLTLDGYSYVIVASTPESLPSKRDESSVGSGTAGGSGSGSGSSGAIPGSGAASGLTGSGPGAGSGTAAAVGGAGGGVTTPGQEAASPTVTEFTGSGSNATINGQVARHGSLTIIRRTNSRNFTQIDSQQTTQQQLASPSATVSSSSTTATTGVPLHGQTPISEPLADRLGFRSGSNGSAASAGHQVSFAGSGPGASASASAIAIAAAKMQPSSPNATNYIPDNIGSSSANLSQLEMKSCRESADVTNTTNQSINAGAVCTFSRGEAALPQGDSGHSESPSNLSFNAGIWETESLPAVDTPDALNKAAGRIRSLLRRMDHETVAYEDMQRNLHYAARVLEAVFIDESRSPTSGKTKLGQIASSSVESEDREGCNGNCKNLNCSRHSHGRDDQQQDNNNSNSSCSLQKPEEKSGEEVAAGGGAPPEPGDNQEEGGGQIESRTKGVSLAPQTHGGPTGPPPPEAPAPTQSSTTTSAPTSKLQPALETVRESVMEESSAKDATLKPATTPSSTPTTTATGTPTSTAAAGSVVASSCSSNPATVHRQRRLRTPTWARSMSTNKTRLADEDDELSEVQPDAVPPEVREWLASTFTRQMATSRRKSDEKPKFRSVAHAIRAGIFVDRMYRRVSSSALTAFPPDVVRLLKNLDDWTFDVFALTEAASGQVVKYVAYELFNRYGSIHKFKIAPGTLEAFLYRVEEGYCRYRNPYHNNLHAVDVMQTIHYCLCNTGLMNWLTDLEIFASLLAALIHDYEHTGTTNNFHVMSGSETALLYNDRAVLENHHASATFRLLREDEYNILSHLSREEFREMRGLIIEMVLGTDMTNHFQQMKAMRQLLTMQEVSIDKQKALSLVLHCCDISHPAKQWGVHHRWTMLLLEEFFRQGDLEKELGLPFSPLCDRNNTLVAESQICFIDFIVEPSMGVLSDMLEYILAPIAPISKGKPGTVVEHEVVGPPGASFASSSASKGSDRRDDKAATECSTTGPCMARKSLTSSTASKFSIPKPWLACLTENKKIWKEQSVKDAEARALATAAEEAAAAAAAAEAEESKPAATETETAADGNGDGGQGEEAAGAAGEPADGAT</sequence>
<evidence type="ECO:0000313" key="11">
    <source>
        <dbReference type="Proteomes" id="UP000007801"/>
    </source>
</evidence>
<feature type="binding site" evidence="6">
    <location>
        <position position="866"/>
    </location>
    <ligand>
        <name>Zn(2+)</name>
        <dbReference type="ChEBI" id="CHEBI:29105"/>
        <label>1</label>
    </ligand>
</feature>
<gene>
    <name evidence="10" type="primary">Dana\GF23386</name>
    <name evidence="10" type="synonym">dana_GLEANR_806</name>
    <name evidence="10" type="ORF">GF23386</name>
</gene>
<dbReference type="Pfam" id="PF08499">
    <property type="entry name" value="PDEase_I_N"/>
    <property type="match status" value="1"/>
</dbReference>
<evidence type="ECO:0000256" key="3">
    <source>
        <dbReference type="ARBA" id="ARBA00022801"/>
    </source>
</evidence>
<dbReference type="GO" id="GO:0046872">
    <property type="term" value="F:metal ion binding"/>
    <property type="evidence" value="ECO:0007669"/>
    <property type="project" value="UniProtKB-KW"/>
</dbReference>
<feature type="region of interest" description="Disordered" evidence="8">
    <location>
        <begin position="282"/>
        <end position="338"/>
    </location>
</feature>
<feature type="binding site" evidence="5">
    <location>
        <position position="1061"/>
    </location>
    <ligand>
        <name>AMP</name>
        <dbReference type="ChEBI" id="CHEBI:456215"/>
    </ligand>
</feature>
<feature type="active site" description="Proton donor" evidence="4">
    <location>
        <position position="862"/>
    </location>
</feature>
<organism evidence="10 11">
    <name type="scientific">Drosophila ananassae</name>
    <name type="common">Fruit fly</name>
    <dbReference type="NCBI Taxonomy" id="7217"/>
    <lineage>
        <taxon>Eukaryota</taxon>
        <taxon>Metazoa</taxon>
        <taxon>Ecdysozoa</taxon>
        <taxon>Arthropoda</taxon>
        <taxon>Hexapoda</taxon>
        <taxon>Insecta</taxon>
        <taxon>Pterygota</taxon>
        <taxon>Neoptera</taxon>
        <taxon>Endopterygota</taxon>
        <taxon>Diptera</taxon>
        <taxon>Brachycera</taxon>
        <taxon>Muscomorpha</taxon>
        <taxon>Ephydroidea</taxon>
        <taxon>Drosophilidae</taxon>
        <taxon>Drosophila</taxon>
        <taxon>Sophophora</taxon>
    </lineage>
</organism>
<evidence type="ECO:0000256" key="2">
    <source>
        <dbReference type="ARBA" id="ARBA00022723"/>
    </source>
</evidence>
<comment type="similarity">
    <text evidence="7">Belongs to the cyclic nucleotide phosphodiesterase family.</text>
</comment>
<dbReference type="GO" id="GO:0004114">
    <property type="term" value="F:3',5'-cyclic-nucleotide phosphodiesterase activity"/>
    <property type="evidence" value="ECO:0007669"/>
    <property type="project" value="InterPro"/>
</dbReference>
<comment type="cofactor">
    <cofactor evidence="7">
        <name>a divalent metal cation</name>
        <dbReference type="ChEBI" id="CHEBI:60240"/>
    </cofactor>
    <text evidence="7">Binds 2 divalent metal cations per subunit. Site 1 may preferentially bind zinc ions, while site 2 has a preference for magnesium and/or manganese ions.</text>
</comment>
<feature type="compositionally biased region" description="Polar residues" evidence="8">
    <location>
        <begin position="504"/>
        <end position="520"/>
    </location>
</feature>
<dbReference type="OrthoDB" id="189220at2759"/>
<feature type="region of interest" description="Disordered" evidence="8">
    <location>
        <begin position="1"/>
        <end position="112"/>
    </location>
</feature>
<feature type="compositionally biased region" description="Basic and acidic residues" evidence="8">
    <location>
        <begin position="80"/>
        <end position="97"/>
    </location>
</feature>
<feature type="compositionally biased region" description="Basic and acidic residues" evidence="8">
    <location>
        <begin position="9"/>
        <end position="30"/>
    </location>
</feature>
<evidence type="ECO:0000256" key="7">
    <source>
        <dbReference type="RuleBase" id="RU363067"/>
    </source>
</evidence>
<dbReference type="PROSITE" id="PS51845">
    <property type="entry name" value="PDEASE_I_2"/>
    <property type="match status" value="1"/>
</dbReference>
<feature type="compositionally biased region" description="Low complexity" evidence="8">
    <location>
        <begin position="1109"/>
        <end position="1118"/>
    </location>
</feature>
<dbReference type="Gene3D" id="1.10.1300.10">
    <property type="entry name" value="3'5'-cyclic nucleotide phosphodiesterase, catalytic domain"/>
    <property type="match status" value="1"/>
</dbReference>
<feature type="compositionally biased region" description="Low complexity" evidence="8">
    <location>
        <begin position="284"/>
        <end position="307"/>
    </location>
</feature>
<dbReference type="SUPFAM" id="SSF109604">
    <property type="entry name" value="HD-domain/PDEase-like"/>
    <property type="match status" value="1"/>
</dbReference>
<keyword evidence="2 6" id="KW-0479">Metal-binding</keyword>
<dbReference type="Proteomes" id="UP000007801">
    <property type="component" value="Unassembled WGS sequence"/>
</dbReference>
<feature type="compositionally biased region" description="Basic and acidic residues" evidence="8">
    <location>
        <begin position="61"/>
        <end position="73"/>
    </location>
</feature>
<feature type="compositionally biased region" description="Low complexity" evidence="8">
    <location>
        <begin position="103"/>
        <end position="112"/>
    </location>
</feature>
<dbReference type="PROSITE" id="PS00126">
    <property type="entry name" value="PDEASE_I_1"/>
    <property type="match status" value="1"/>
</dbReference>
<feature type="compositionally biased region" description="Low complexity" evidence="8">
    <location>
        <begin position="199"/>
        <end position="211"/>
    </location>
</feature>
<keyword evidence="3 7" id="KW-0378">Hydrolase</keyword>
<feature type="binding site" evidence="5">
    <location>
        <position position="903"/>
    </location>
    <ligand>
        <name>AMP</name>
        <dbReference type="ChEBI" id="CHEBI:456215"/>
    </ligand>
</feature>
<evidence type="ECO:0000256" key="8">
    <source>
        <dbReference type="SAM" id="MobiDB-lite"/>
    </source>
</evidence>
<dbReference type="InterPro" id="IPR023088">
    <property type="entry name" value="PDEase"/>
</dbReference>
<dbReference type="PANTHER" id="PTHR11347">
    <property type="entry name" value="CYCLIC NUCLEOTIDE PHOSPHODIESTERASE"/>
    <property type="match status" value="1"/>
</dbReference>
<name>A0A0P9A7I9_DROAN</name>
<feature type="compositionally biased region" description="Low complexity" evidence="8">
    <location>
        <begin position="329"/>
        <end position="338"/>
    </location>
</feature>
<proteinExistence type="inferred from homology"/>
<accession>A0A0P9A7I9</accession>
<feature type="binding site" evidence="5">
    <location>
        <position position="1010"/>
    </location>
    <ligand>
        <name>AMP</name>
        <dbReference type="ChEBI" id="CHEBI:456215"/>
    </ligand>
</feature>
<feature type="compositionally biased region" description="Basic and acidic residues" evidence="8">
    <location>
        <begin position="1119"/>
        <end position="1128"/>
    </location>
</feature>
<feature type="region of interest" description="Disordered" evidence="8">
    <location>
        <begin position="1190"/>
        <end position="1235"/>
    </location>
</feature>
<dbReference type="CDD" id="cd00077">
    <property type="entry name" value="HDc"/>
    <property type="match status" value="1"/>
</dbReference>
<dbReference type="AlphaFoldDB" id="A0A0P9A7I9"/>
<keyword evidence="11" id="KW-1185">Reference proteome</keyword>
<evidence type="ECO:0000313" key="10">
    <source>
        <dbReference type="EMBL" id="KPU74343.1"/>
    </source>
</evidence>
<feature type="region of interest" description="Disordered" evidence="8">
    <location>
        <begin position="173"/>
        <end position="259"/>
    </location>
</feature>